<evidence type="ECO:0000313" key="8">
    <source>
        <dbReference type="EMBL" id="AEX87902.1"/>
    </source>
</evidence>
<evidence type="ECO:0000256" key="5">
    <source>
        <dbReference type="ARBA" id="ARBA00022741"/>
    </source>
</evidence>
<dbReference type="Pfam" id="PF02123">
    <property type="entry name" value="RdRP_4"/>
    <property type="match status" value="1"/>
</dbReference>
<proteinExistence type="predicted"/>
<evidence type="ECO:0000256" key="2">
    <source>
        <dbReference type="ARBA" id="ARBA00022484"/>
    </source>
</evidence>
<evidence type="ECO:0000256" key="3">
    <source>
        <dbReference type="ARBA" id="ARBA00022679"/>
    </source>
</evidence>
<dbReference type="GeneID" id="41700042"/>
<dbReference type="SUPFAM" id="SSF56672">
    <property type="entry name" value="DNA/RNA polymerases"/>
    <property type="match status" value="1"/>
</dbReference>
<keyword evidence="9" id="KW-1185">Reference proteome</keyword>
<dbReference type="GO" id="GO:0000166">
    <property type="term" value="F:nucleotide binding"/>
    <property type="evidence" value="ECO:0007669"/>
    <property type="project" value="UniProtKB-KW"/>
</dbReference>
<dbReference type="EMBL" id="JN603241">
    <property type="protein sequence ID" value="AEX87902.1"/>
    <property type="molecule type" value="Genomic_RNA"/>
</dbReference>
<dbReference type="EC" id="2.7.7.48" evidence="1 7"/>
<dbReference type="RefSeq" id="YP_009551328.1">
    <property type="nucleotide sequence ID" value="NC_040307.1"/>
</dbReference>
<dbReference type="InterPro" id="IPR001795">
    <property type="entry name" value="RNA-dir_pol_luteovirus"/>
</dbReference>
<keyword evidence="5 7" id="KW-0547">Nucleotide-binding</keyword>
<dbReference type="Proteomes" id="UP000282439">
    <property type="component" value="Segment"/>
</dbReference>
<dbReference type="InterPro" id="IPR043502">
    <property type="entry name" value="DNA/RNA_pol_sf"/>
</dbReference>
<sequence length="1011" mass="113215">MNLAFQVAGVTPAYAMMAWLYLTPTPPSVYTILPVLGQLMTAVLHSDIARTREPGVPCPIADVWDMRRNPATVRTKAKQWAVAFTGRTWDGSLWKDLPGYRAIQPSSCGCYILSTSQLAPVTHFVAEQGESVCEAHTRAHAKFLHPSTTLDTLPTEYLVGWNLIFPPERSSADGKQLLDANAVLSNCSESIRKAFSDKIVREGVPDWTNIMVGNVALCAEHDPAILDVMAMIPRGTSFLGHLKCLKKIHTHVRVTGLSLTTGLSEDAAYRRRFYGLDYMMGRSDFYPLDFLDEMVSRMVPPSKHALPRMNGKELVFDKEEYNKLFAATVDKALREILLPETHLLSFEELMERRLNWVSSGSAPGVKLTHTVGDTTEKGGVNKRVAFTHLDTAALRREMHNHREAVLHSRHATKFEPGKKRALWNTGLMHYSSSSVLLEQFANNERKNVPWYMPSHTSAFSTAQDFVRVRTLRERIGVMWDFSDFNINHLLEHMAYLYKRAGEILVERNVSGKGDSDVLAAAKWVAASTMETWLEDAESGVTAKVKRSLMTGVRGTSFVNTILNHVYTEMAREYALRLGGVQLLNDPTYAFGDDVFSSADSHAKAVLFCHVMNTLGTAGTTYKINLELGELLRVSYDETGFSGYPLRALVGLVSGEYFEGNAINDIHQRAAAFHEQVRKCVARGANLDIDKWYKILMNRHCSLKVTKASGKRLNIEPNIQLIYTPAVFGGLGLIKSEMPKTMRLHEWTSTVRYPIFEFERGFAQSIVGTGFRDRELIVRLVPGEERKRLIGVATNEVGQSIIGGKAPPSQVKYAFRKYVDGFVAWRKGITKGLPIDLARDSEISMDVGRAEALWFAAMRGRDTSHVYDSQTSVSSMAGFSSNSAFSQTLDYQVRVNGHSLSQAMIAIATKSMPVHMRLRVFTLATRLSQIPAQYRRAWFNGEFGFLPVVDCGSAKLNSMVRWMTMSMVESDIARYLVGTKREIVIRVAGLEQRVRRYVLSTVRRMGITHLSD</sequence>
<organism evidence="8 9">
    <name type="scientific">Phytophthora infestans RNA virus 3</name>
    <dbReference type="NCBI Taxonomy" id="1133557"/>
    <lineage>
        <taxon>Viruses</taxon>
        <taxon>Riboviria</taxon>
        <taxon>Orthornavirae</taxon>
        <taxon>Duplornaviricota</taxon>
        <taxon>Chrymotiviricetes</taxon>
        <taxon>Ghabrivirales</taxon>
        <taxon>Alphatotivirineae</taxon>
        <taxon>Fusagraviridae</taxon>
        <taxon>Fusagravirus</taxon>
        <taxon>Fusagravirus sani</taxon>
    </lineage>
</organism>
<comment type="catalytic activity">
    <reaction evidence="6 7">
        <text>RNA(n) + a ribonucleoside 5'-triphosphate = RNA(n+1) + diphosphate</text>
        <dbReference type="Rhea" id="RHEA:21248"/>
        <dbReference type="Rhea" id="RHEA-COMP:14527"/>
        <dbReference type="Rhea" id="RHEA-COMP:17342"/>
        <dbReference type="ChEBI" id="CHEBI:33019"/>
        <dbReference type="ChEBI" id="CHEBI:61557"/>
        <dbReference type="ChEBI" id="CHEBI:140395"/>
        <dbReference type="EC" id="2.7.7.48"/>
    </reaction>
</comment>
<evidence type="ECO:0000256" key="4">
    <source>
        <dbReference type="ARBA" id="ARBA00022695"/>
    </source>
</evidence>
<evidence type="ECO:0000313" key="9">
    <source>
        <dbReference type="Proteomes" id="UP000282439"/>
    </source>
</evidence>
<evidence type="ECO:0000256" key="7">
    <source>
        <dbReference type="RuleBase" id="RU364050"/>
    </source>
</evidence>
<evidence type="ECO:0000256" key="6">
    <source>
        <dbReference type="ARBA" id="ARBA00048744"/>
    </source>
</evidence>
<dbReference type="OrthoDB" id="6876at10239"/>
<keyword evidence="7" id="KW-0693">Viral RNA replication</keyword>
<name>H2DG68_9VIRU</name>
<dbReference type="GO" id="GO:0003968">
    <property type="term" value="F:RNA-directed RNA polymerase activity"/>
    <property type="evidence" value="ECO:0007669"/>
    <property type="project" value="UniProtKB-KW"/>
</dbReference>
<reference evidence="8 9" key="1">
    <citation type="journal article" date="2013" name="Virology">
        <title>A new virus from the plant pathogenic oomycete Phytophthora infestans with an 8 kb dsRNA genome: The sixth member of a proposed new virus genus.</title>
        <authorList>
            <person name="Cai G."/>
            <person name="Krychiw J.F."/>
            <person name="Myers K."/>
            <person name="Fry W.E."/>
            <person name="Hillman B.I."/>
        </authorList>
    </citation>
    <scope>NUCLEOTIDE SEQUENCE [LARGE SCALE GENOMIC DNA]</scope>
</reference>
<protein>
    <recommendedName>
        <fullName evidence="1 7">RNA-directed RNA polymerase</fullName>
        <ecNumber evidence="1 7">2.7.7.48</ecNumber>
    </recommendedName>
</protein>
<dbReference type="GO" id="GO:0003723">
    <property type="term" value="F:RNA binding"/>
    <property type="evidence" value="ECO:0007669"/>
    <property type="project" value="InterPro"/>
</dbReference>
<accession>H2DG68</accession>
<evidence type="ECO:0000256" key="1">
    <source>
        <dbReference type="ARBA" id="ARBA00012494"/>
    </source>
</evidence>
<keyword evidence="4 7" id="KW-0548">Nucleotidyltransferase</keyword>
<keyword evidence="3 7" id="KW-0808">Transferase</keyword>
<dbReference type="GO" id="GO:0006351">
    <property type="term" value="P:DNA-templated transcription"/>
    <property type="evidence" value="ECO:0007669"/>
    <property type="project" value="InterPro"/>
</dbReference>
<keyword evidence="2 7" id="KW-0696">RNA-directed RNA polymerase</keyword>
<dbReference type="KEGG" id="vg:41700042"/>